<reference evidence="2" key="1">
    <citation type="submission" date="2022-08" db="EMBL/GenBank/DDBJ databases">
        <title>Catabolic pathway analysis in culturable SAR92 clade bacteria reveals their overlooked roles in DMSP degradation in coastal seas.</title>
        <authorList>
            <person name="He X."/>
            <person name="Zhang X."/>
            <person name="Zhang Y."/>
        </authorList>
    </citation>
    <scope>NUCLEOTIDE SEQUENCE</scope>
    <source>
        <strain evidence="2">H455</strain>
    </source>
</reference>
<keyword evidence="3" id="KW-1185">Reference proteome</keyword>
<protein>
    <submittedName>
        <fullName evidence="2">FixH family protein</fullName>
    </submittedName>
</protein>
<organism evidence="2 3">
    <name type="scientific">SAR92 clade bacterium H455</name>
    <dbReference type="NCBI Taxonomy" id="2974818"/>
    <lineage>
        <taxon>Bacteria</taxon>
        <taxon>Pseudomonadati</taxon>
        <taxon>Pseudomonadota</taxon>
        <taxon>Gammaproteobacteria</taxon>
        <taxon>Cellvibrionales</taxon>
        <taxon>Porticoccaceae</taxon>
        <taxon>SAR92 clade</taxon>
    </lineage>
</organism>
<proteinExistence type="predicted"/>
<dbReference type="EMBL" id="CP103416">
    <property type="protein sequence ID" value="UVW34769.1"/>
    <property type="molecule type" value="Genomic_DNA"/>
</dbReference>
<evidence type="ECO:0000313" key="2">
    <source>
        <dbReference type="EMBL" id="UVW34769.1"/>
    </source>
</evidence>
<keyword evidence="1" id="KW-1133">Transmembrane helix</keyword>
<name>A0ABY5TRJ6_9GAMM</name>
<keyword evidence="1" id="KW-0812">Transmembrane</keyword>
<accession>A0ABY5TRJ6</accession>
<dbReference type="Pfam" id="PF05751">
    <property type="entry name" value="FixH"/>
    <property type="match status" value="1"/>
</dbReference>
<gene>
    <name evidence="2" type="ORF">NYF23_12240</name>
</gene>
<dbReference type="InterPro" id="IPR008620">
    <property type="entry name" value="FixH"/>
</dbReference>
<keyword evidence="1" id="KW-0472">Membrane</keyword>
<sequence length="206" mass="23277">MDYPPTGNRLQEQPPWYRQFWPWFLIALPLCVVIAGFNMLHIALKYPHSMVDDQYYKQGLAINRSLDQDRLATQLNIAAEIVFQPFGDTETAYVAVSLSQLASYPERLSLLLLHPGSQSLDQTLDLRQIEAGQYAAQLTQQYQHSYYLRLQPTDKSWRLNGKINFHDGDGIAVSALKALSESKAVGPKKVLSREKALSAEKAPSLK</sequence>
<evidence type="ECO:0000256" key="1">
    <source>
        <dbReference type="SAM" id="Phobius"/>
    </source>
</evidence>
<dbReference type="Proteomes" id="UP001059934">
    <property type="component" value="Chromosome"/>
</dbReference>
<evidence type="ECO:0000313" key="3">
    <source>
        <dbReference type="Proteomes" id="UP001059934"/>
    </source>
</evidence>
<feature type="transmembrane region" description="Helical" evidence="1">
    <location>
        <begin position="20"/>
        <end position="40"/>
    </location>
</feature>